<dbReference type="Gene3D" id="1.10.150.200">
    <property type="entry name" value="Maltooligosyl trehalose synthase, domain 3"/>
    <property type="match status" value="1"/>
</dbReference>
<feature type="domain" description="Glycosyl hydrolase family 13 catalytic" evidence="11">
    <location>
        <begin position="8"/>
        <end position="459"/>
    </location>
</feature>
<dbReference type="NCBIfam" id="TIGR00217">
    <property type="entry name" value="malQ"/>
    <property type="match status" value="1"/>
</dbReference>
<sequence length="1366" mass="156372">MQTIHTPTTTYRLQFNKDFTFTDLDKIIPYLQTLGIDTIYASPILASTAGSNHGYDGINMQQIDPEIGDYEQLVALKKKLSALGFRWVQDIVPNHMAFTSANPWLMDLLEHGKSSAYRDYFDTSLADTAWFADDRLMVPTLGKSVEEALTDQEITIERRNDKLYFIYFDQYWPLSPASAKKITGKMLSDSSDVSAVDKLQEKLSQINKQPKKLRELLDVQHYRLCAWHETDEQINFRRFFTVNGLICLRINEKQVFEDAHSLLASLLREGIIDGLRVDHVDGIFDPTKYLSDLRALSGAQTYILAEKILEAGEKLPDNWPIQGTTGYEFLAASNDLQVPADAEKKLTKTYENFVGKQPSLKKQQRAKKAAILDNHMAGEVHNLLQLLLRLKLLDNVDEQQHEKLEKAIALFLVYFPVYRLYENTFPFSEGGYNTTMSVFDKAKKQQPKLQQELTLLSSIFSRAQQQEDAEYGARAAKFFMRCMQFTGPVMAKGVEDTLMYTYNRYIGLNEVGDHPANFGLDRKKFHKEMAERQQNWPAALNTSATHDTKRGEDARTRLQLIASNPDLWAKTLKKWLKIVEKNYGADLPHANDVYFIFQALYASHPMPSADHDNFSERFADYLVKYLREGKERSDWASPNEDYETSIQQFAHFLLDTKGSFYPSFTKFLSQTADFGVIHSLGQLLLKFTAPGVPDVYQGTELWDFSFVDPDNRRAVDYTLREKYLEEIAAIPTSERLSSLWSQRYDGKIKLALLQQLTQLRNTTKSLSPQGSYTPLKVEGKYSNHLLAFARQFRQSVTIIIVPVQIGAIEKFRQLPVEQWDWEDTHVLLPHDGQISYQNALNGQTGEGTKVLANSIFAGLPLAILQYELPDNPRKSGILMHISSLPSKYGIGDLGKPAHDFAKTLQAAGQQYWQVLPLGPLSEEQFFSPYSTLSALAGNPLLISLEELEKEGFLTSHELAEAQMPSASQVDYAAVASQKNALLQRAFDRSGAQDDVAFQKFCTDEASWLEDYCLFMALRAHHDDAPWYTWDKVYKQRDSGRLTHFKKQSQAVIDREKWLQYVFDKQWQLLKDYCFQSNISLLGDIPIYVGHDSADVWANPALFSLNEEGHIEQMAGVPPDYFNADGQQWGMPVFDWDAHKKDNYQWWIQRVKRNLLLFDRVRLDHFRAFSAYWSIPAAAETAAAGNWQTGPGNDLFAVLQSEFETMPFIAEDLGDIDDKVYNLRDNYKLPGMKVLQFAFGADMPKSPHIPHNYDKNFVVYTGTHDNNTTVGWFKQELDEASRKRLQAYVSSTVYARNIADMLIKLAYASIAETVIIPMQDILSLGRKHRMNTPASTVDNWSWRMLPQVFRSQTVERLKQYNKTYNRN</sequence>
<comment type="similarity">
    <text evidence="2 10">Belongs to the disproportionating enzyme family.</text>
</comment>
<dbReference type="SMART" id="SM00642">
    <property type="entry name" value="Aamy"/>
    <property type="match status" value="1"/>
</dbReference>
<keyword evidence="6 10" id="KW-0808">Transferase</keyword>
<protein>
    <recommendedName>
        <fullName evidence="4 10">4-alpha-glucanotransferase</fullName>
        <ecNumber evidence="3 10">2.4.1.25</ecNumber>
    </recommendedName>
    <alternativeName>
        <fullName evidence="8 10">Amylomaltase</fullName>
    </alternativeName>
    <alternativeName>
        <fullName evidence="9 10">Disproportionating enzyme</fullName>
    </alternativeName>
</protein>
<dbReference type="Gene3D" id="3.20.20.80">
    <property type="entry name" value="Glycosidases"/>
    <property type="match status" value="2"/>
</dbReference>
<dbReference type="Gene3D" id="1.10.10.470">
    <property type="entry name" value="Maltooligosyl trehalose synthase, domain 4"/>
    <property type="match status" value="1"/>
</dbReference>
<reference evidence="12 13" key="1">
    <citation type="submission" date="2023-02" db="EMBL/GenBank/DDBJ databases">
        <title>Genome sequence of Sphingobacterium sp. KACC 22765.</title>
        <authorList>
            <person name="Kim S."/>
            <person name="Heo J."/>
            <person name="Kwon S.-W."/>
        </authorList>
    </citation>
    <scope>NUCLEOTIDE SEQUENCE [LARGE SCALE GENOMIC DNA]</scope>
    <source>
        <strain evidence="12 13">KACC 22765</strain>
    </source>
</reference>
<keyword evidence="13" id="KW-1185">Reference proteome</keyword>
<dbReference type="RefSeq" id="WP_274269196.1">
    <property type="nucleotide sequence ID" value="NZ_CP117880.1"/>
</dbReference>
<dbReference type="InterPro" id="IPR003385">
    <property type="entry name" value="Glyco_hydro_77"/>
</dbReference>
<evidence type="ECO:0000256" key="10">
    <source>
        <dbReference type="RuleBase" id="RU361207"/>
    </source>
</evidence>
<dbReference type="PANTHER" id="PTHR32438">
    <property type="entry name" value="4-ALPHA-GLUCANOTRANSFERASE DPE1, CHLOROPLASTIC/AMYLOPLASTIC"/>
    <property type="match status" value="1"/>
</dbReference>
<evidence type="ECO:0000256" key="2">
    <source>
        <dbReference type="ARBA" id="ARBA00005684"/>
    </source>
</evidence>
<comment type="catalytic activity">
    <reaction evidence="1 10">
        <text>Transfers a segment of a (1-&gt;4)-alpha-D-glucan to a new position in an acceptor, which may be glucose or a (1-&gt;4)-alpha-D-glucan.</text>
        <dbReference type="EC" id="2.4.1.25"/>
    </reaction>
</comment>
<evidence type="ECO:0000313" key="13">
    <source>
        <dbReference type="Proteomes" id="UP001221558"/>
    </source>
</evidence>
<dbReference type="Proteomes" id="UP001221558">
    <property type="component" value="Chromosome"/>
</dbReference>
<dbReference type="InterPro" id="IPR013797">
    <property type="entry name" value="Maltooligo_trehalose_synth_4"/>
</dbReference>
<dbReference type="SUPFAM" id="SSF51445">
    <property type="entry name" value="(Trans)glycosidases"/>
    <property type="match status" value="2"/>
</dbReference>
<evidence type="ECO:0000259" key="11">
    <source>
        <dbReference type="SMART" id="SM00642"/>
    </source>
</evidence>
<dbReference type="Gene3D" id="3.30.1590.10">
    <property type="entry name" value="Maltooligosyl trehalose synthase, domain 2"/>
    <property type="match status" value="1"/>
</dbReference>
<dbReference type="NCBIfam" id="NF011080">
    <property type="entry name" value="PRK14508.1-3"/>
    <property type="match status" value="1"/>
</dbReference>
<evidence type="ECO:0000256" key="9">
    <source>
        <dbReference type="ARBA" id="ARBA00031501"/>
    </source>
</evidence>
<name>A0ABY7WLW8_9SPHI</name>
<dbReference type="NCBIfam" id="TIGR02401">
    <property type="entry name" value="trehalose_TreY"/>
    <property type="match status" value="1"/>
</dbReference>
<evidence type="ECO:0000313" key="12">
    <source>
        <dbReference type="EMBL" id="WDF70490.1"/>
    </source>
</evidence>
<dbReference type="EMBL" id="CP117880">
    <property type="protein sequence ID" value="WDF70490.1"/>
    <property type="molecule type" value="Genomic_DNA"/>
</dbReference>
<keyword evidence="5 10" id="KW-0328">Glycosyltransferase</keyword>
<evidence type="ECO:0000256" key="7">
    <source>
        <dbReference type="ARBA" id="ARBA00023277"/>
    </source>
</evidence>
<dbReference type="InterPro" id="IPR012767">
    <property type="entry name" value="Trehalose_TreY"/>
</dbReference>
<dbReference type="NCBIfam" id="NF011079">
    <property type="entry name" value="PRK14508.1-2"/>
    <property type="match status" value="1"/>
</dbReference>
<dbReference type="InterPro" id="IPR017853">
    <property type="entry name" value="GH"/>
</dbReference>
<dbReference type="EC" id="2.4.1.25" evidence="3 10"/>
<dbReference type="Pfam" id="PF02446">
    <property type="entry name" value="Glyco_hydro_77"/>
    <property type="match status" value="1"/>
</dbReference>
<evidence type="ECO:0000256" key="4">
    <source>
        <dbReference type="ARBA" id="ARBA00020295"/>
    </source>
</evidence>
<accession>A0ABY7WLW8</accession>
<dbReference type="Pfam" id="PF00128">
    <property type="entry name" value="Alpha-amylase"/>
    <property type="match status" value="1"/>
</dbReference>
<evidence type="ECO:0000256" key="5">
    <source>
        <dbReference type="ARBA" id="ARBA00022676"/>
    </source>
</evidence>
<evidence type="ECO:0000256" key="1">
    <source>
        <dbReference type="ARBA" id="ARBA00000439"/>
    </source>
</evidence>
<keyword evidence="7 10" id="KW-0119">Carbohydrate metabolism</keyword>
<evidence type="ECO:0000256" key="8">
    <source>
        <dbReference type="ARBA" id="ARBA00031423"/>
    </source>
</evidence>
<dbReference type="CDD" id="cd11336">
    <property type="entry name" value="AmyAc_MTSase"/>
    <property type="match status" value="1"/>
</dbReference>
<dbReference type="InterPro" id="IPR006047">
    <property type="entry name" value="GH13_cat_dom"/>
</dbReference>
<proteinExistence type="inferred from homology"/>
<evidence type="ECO:0000256" key="3">
    <source>
        <dbReference type="ARBA" id="ARBA00012560"/>
    </source>
</evidence>
<dbReference type="PANTHER" id="PTHR32438:SF5">
    <property type="entry name" value="4-ALPHA-GLUCANOTRANSFERASE DPE1, CHLOROPLASTIC_AMYLOPLASTIC"/>
    <property type="match status" value="1"/>
</dbReference>
<evidence type="ECO:0000256" key="6">
    <source>
        <dbReference type="ARBA" id="ARBA00022679"/>
    </source>
</evidence>
<gene>
    <name evidence="12" type="primary">treY</name>
    <name evidence="12" type="ORF">PQ465_08980</name>
</gene>
<organism evidence="12 13">
    <name type="scientific">Sphingobacterium oryzagri</name>
    <dbReference type="NCBI Taxonomy" id="3025669"/>
    <lineage>
        <taxon>Bacteria</taxon>
        <taxon>Pseudomonadati</taxon>
        <taxon>Bacteroidota</taxon>
        <taxon>Sphingobacteriia</taxon>
        <taxon>Sphingobacteriales</taxon>
        <taxon>Sphingobacteriaceae</taxon>
        <taxon>Sphingobacterium</taxon>
    </lineage>
</organism>